<evidence type="ECO:0000313" key="2">
    <source>
        <dbReference type="EMBL" id="NEM98481.1"/>
    </source>
</evidence>
<keyword evidence="1" id="KW-0732">Signal</keyword>
<sequence length="153" mass="16899">MKKNLFYNLTLSALVLASCSSDKPAQTQADAAPAETTAAMDHSMHTAQQAATATPAELMTEDGLPKDLVCMVNNAFMGKKQYPVEFEDKMYYGCCEMCVNTIKNQREVRYTKDPLTGEEVDKSAAFIALKPGGANGDVLYFASEENYRQYQQL</sequence>
<dbReference type="AlphaFoldDB" id="A0A6B3LYB4"/>
<dbReference type="Proteomes" id="UP000474777">
    <property type="component" value="Unassembled WGS sequence"/>
</dbReference>
<name>A0A6B3LYB4_9BACT</name>
<evidence type="ECO:0000313" key="3">
    <source>
        <dbReference type="Proteomes" id="UP000474777"/>
    </source>
</evidence>
<evidence type="ECO:0008006" key="4">
    <source>
        <dbReference type="Google" id="ProtNLM"/>
    </source>
</evidence>
<dbReference type="PROSITE" id="PS51257">
    <property type="entry name" value="PROKAR_LIPOPROTEIN"/>
    <property type="match status" value="1"/>
</dbReference>
<organism evidence="2 3">
    <name type="scientific">Pontibacter burrus</name>
    <dbReference type="NCBI Taxonomy" id="2704466"/>
    <lineage>
        <taxon>Bacteria</taxon>
        <taxon>Pseudomonadati</taxon>
        <taxon>Bacteroidota</taxon>
        <taxon>Cytophagia</taxon>
        <taxon>Cytophagales</taxon>
        <taxon>Hymenobacteraceae</taxon>
        <taxon>Pontibacter</taxon>
    </lineage>
</organism>
<proteinExistence type="predicted"/>
<gene>
    <name evidence="2" type="ORF">GXP69_12320</name>
</gene>
<dbReference type="EMBL" id="JAAGWD010000005">
    <property type="protein sequence ID" value="NEM98481.1"/>
    <property type="molecule type" value="Genomic_DNA"/>
</dbReference>
<comment type="caution">
    <text evidence="2">The sequence shown here is derived from an EMBL/GenBank/DDBJ whole genome shotgun (WGS) entry which is preliminary data.</text>
</comment>
<reference evidence="2 3" key="1">
    <citation type="submission" date="2020-02" db="EMBL/GenBank/DDBJ databases">
        <authorList>
            <person name="Kim M.K."/>
        </authorList>
    </citation>
    <scope>NUCLEOTIDE SEQUENCE [LARGE SCALE GENOMIC DNA]</scope>
    <source>
        <strain evidence="2 3">BT327</strain>
    </source>
</reference>
<feature type="chain" id="PRO_5025656884" description="MlpB protein" evidence="1">
    <location>
        <begin position="18"/>
        <end position="153"/>
    </location>
</feature>
<protein>
    <recommendedName>
        <fullName evidence="4">MlpB protein</fullName>
    </recommendedName>
</protein>
<keyword evidence="3" id="KW-1185">Reference proteome</keyword>
<dbReference type="RefSeq" id="WP_163915375.1">
    <property type="nucleotide sequence ID" value="NZ_JAAGWD010000005.1"/>
</dbReference>
<accession>A0A6B3LYB4</accession>
<evidence type="ECO:0000256" key="1">
    <source>
        <dbReference type="SAM" id="SignalP"/>
    </source>
</evidence>
<feature type="signal peptide" evidence="1">
    <location>
        <begin position="1"/>
        <end position="17"/>
    </location>
</feature>